<proteinExistence type="predicted"/>
<dbReference type="InterPro" id="IPR007658">
    <property type="entry name" value="DUF594"/>
</dbReference>
<gene>
    <name evidence="1" type="ORF">Gotri_015541</name>
</gene>
<reference evidence="1 2" key="1">
    <citation type="journal article" date="2019" name="Genome Biol. Evol.">
        <title>Insights into the evolution of the New World diploid cottons (Gossypium, subgenus Houzingenia) based on genome sequencing.</title>
        <authorList>
            <person name="Grover C.E."/>
            <person name="Arick M.A. 2nd"/>
            <person name="Thrash A."/>
            <person name="Conover J.L."/>
            <person name="Sanders W.S."/>
            <person name="Peterson D.G."/>
            <person name="Frelichowski J.E."/>
            <person name="Scheffler J.A."/>
            <person name="Scheffler B.E."/>
            <person name="Wendel J.F."/>
        </authorList>
    </citation>
    <scope>NUCLEOTIDE SEQUENCE [LARGE SCALE GENOMIC DNA]</scope>
    <source>
        <strain evidence="1">8</strain>
        <tissue evidence="1">Leaf</tissue>
    </source>
</reference>
<evidence type="ECO:0000313" key="2">
    <source>
        <dbReference type="Proteomes" id="UP000593568"/>
    </source>
</evidence>
<dbReference type="PANTHER" id="PTHR31325">
    <property type="entry name" value="OS01G0798800 PROTEIN-RELATED"/>
    <property type="match status" value="1"/>
</dbReference>
<organism evidence="1 2">
    <name type="scientific">Gossypium trilobum</name>
    <dbReference type="NCBI Taxonomy" id="34281"/>
    <lineage>
        <taxon>Eukaryota</taxon>
        <taxon>Viridiplantae</taxon>
        <taxon>Streptophyta</taxon>
        <taxon>Embryophyta</taxon>
        <taxon>Tracheophyta</taxon>
        <taxon>Spermatophyta</taxon>
        <taxon>Magnoliopsida</taxon>
        <taxon>eudicotyledons</taxon>
        <taxon>Gunneridae</taxon>
        <taxon>Pentapetalae</taxon>
        <taxon>rosids</taxon>
        <taxon>malvids</taxon>
        <taxon>Malvales</taxon>
        <taxon>Malvaceae</taxon>
        <taxon>Malvoideae</taxon>
        <taxon>Gossypium</taxon>
    </lineage>
</organism>
<accession>A0A7J9E0G4</accession>
<name>A0A7J9E0G4_9ROSI</name>
<dbReference type="Proteomes" id="UP000593568">
    <property type="component" value="Unassembled WGS sequence"/>
</dbReference>
<protein>
    <submittedName>
        <fullName evidence="1">Uncharacterized protein</fullName>
    </submittedName>
</protein>
<sequence>MDHYREIGKSLSDYMMYLVLVRPTMLPKGFSDKVNDETYSQTKRIVIQPKTKQTAMKVFAETLGSLYSHSVVPTSFSEFGAFWDGIKFGGQIEMLVSEERWDNEDKWKMISERWMQMMVHAASRCTWEEHAQQLRH</sequence>
<dbReference type="EMBL" id="JABEZW010000005">
    <property type="protein sequence ID" value="MBA0766507.1"/>
    <property type="molecule type" value="Genomic_DNA"/>
</dbReference>
<feature type="non-terminal residue" evidence="1">
    <location>
        <position position="136"/>
    </location>
</feature>
<dbReference type="AlphaFoldDB" id="A0A7J9E0G4"/>
<evidence type="ECO:0000313" key="1">
    <source>
        <dbReference type="EMBL" id="MBA0766507.1"/>
    </source>
</evidence>
<dbReference type="Pfam" id="PF04578">
    <property type="entry name" value="DUF594"/>
    <property type="match status" value="1"/>
</dbReference>
<keyword evidence="2" id="KW-1185">Reference proteome</keyword>
<comment type="caution">
    <text evidence="1">The sequence shown here is derived from an EMBL/GenBank/DDBJ whole genome shotgun (WGS) entry which is preliminary data.</text>
</comment>